<gene>
    <name evidence="1" type="ORF">ALQ30_200447</name>
</gene>
<accession>A0A3M4A0Q3</accession>
<organism evidence="1 2">
    <name type="scientific">Pseudomonas syringae pv. persicae</name>
    <dbReference type="NCBI Taxonomy" id="237306"/>
    <lineage>
        <taxon>Bacteria</taxon>
        <taxon>Pseudomonadati</taxon>
        <taxon>Pseudomonadota</taxon>
        <taxon>Gammaproteobacteria</taxon>
        <taxon>Pseudomonadales</taxon>
        <taxon>Pseudomonadaceae</taxon>
        <taxon>Pseudomonas</taxon>
    </lineage>
</organism>
<dbReference type="AlphaFoldDB" id="A0A3M4A0Q3"/>
<protein>
    <submittedName>
        <fullName evidence="1">Uncharacterized protein</fullName>
    </submittedName>
</protein>
<proteinExistence type="predicted"/>
<name>A0A3M4A0Q3_9PSED</name>
<dbReference type="Proteomes" id="UP000281604">
    <property type="component" value="Unassembled WGS sequence"/>
</dbReference>
<evidence type="ECO:0000313" key="2">
    <source>
        <dbReference type="Proteomes" id="UP000281604"/>
    </source>
</evidence>
<sequence>MPYSAMFGGTCCTPMALRVINRVMAILRNAVQTISKKGISDMAPRNRASRSGFAPSMIMAGPPAG</sequence>
<evidence type="ECO:0000313" key="1">
    <source>
        <dbReference type="EMBL" id="RMP00478.1"/>
    </source>
</evidence>
<reference evidence="1 2" key="1">
    <citation type="submission" date="2018-08" db="EMBL/GenBank/DDBJ databases">
        <title>Recombination of ecologically and evolutionarily significant loci maintains genetic cohesion in the Pseudomonas syringae species complex.</title>
        <authorList>
            <person name="Dillon M."/>
            <person name="Thakur S."/>
            <person name="Almeida R.N.D."/>
            <person name="Weir B.S."/>
            <person name="Guttman D.S."/>
        </authorList>
    </citation>
    <scope>NUCLEOTIDE SEQUENCE [LARGE SCALE GENOMIC DNA]</scope>
    <source>
        <strain evidence="1 2">ICMP 3706</strain>
    </source>
</reference>
<comment type="caution">
    <text evidence="1">The sequence shown here is derived from an EMBL/GenBank/DDBJ whole genome shotgun (WGS) entry which is preliminary data.</text>
</comment>
<dbReference type="EMBL" id="RBQE01000451">
    <property type="protein sequence ID" value="RMP00478.1"/>
    <property type="molecule type" value="Genomic_DNA"/>
</dbReference>